<evidence type="ECO:0000313" key="4">
    <source>
        <dbReference type="EnsemblPlants" id="EMT05318"/>
    </source>
</evidence>
<dbReference type="GO" id="GO:0032039">
    <property type="term" value="C:integrator complex"/>
    <property type="evidence" value="ECO:0007669"/>
    <property type="project" value="InterPro"/>
</dbReference>
<feature type="compositionally biased region" description="Polar residues" evidence="3">
    <location>
        <begin position="22"/>
        <end position="35"/>
    </location>
</feature>
<dbReference type="PANTHER" id="PTHR46094">
    <property type="entry name" value="INTEGRATOR COMPLEX SUBUNIT 9"/>
    <property type="match status" value="1"/>
</dbReference>
<comment type="subcellular location">
    <subcellularLocation>
        <location evidence="1">Nucleus</location>
    </subcellularLocation>
</comment>
<organism evidence="4">
    <name type="scientific">Aegilops tauschii</name>
    <name type="common">Tausch's goatgrass</name>
    <name type="synonym">Aegilops squarrosa</name>
    <dbReference type="NCBI Taxonomy" id="37682"/>
    <lineage>
        <taxon>Eukaryota</taxon>
        <taxon>Viridiplantae</taxon>
        <taxon>Streptophyta</taxon>
        <taxon>Embryophyta</taxon>
        <taxon>Tracheophyta</taxon>
        <taxon>Spermatophyta</taxon>
        <taxon>Magnoliopsida</taxon>
        <taxon>Liliopsida</taxon>
        <taxon>Poales</taxon>
        <taxon>Poaceae</taxon>
        <taxon>BOP clade</taxon>
        <taxon>Pooideae</taxon>
        <taxon>Triticodae</taxon>
        <taxon>Triticeae</taxon>
        <taxon>Triticinae</taxon>
        <taxon>Aegilops</taxon>
    </lineage>
</organism>
<evidence type="ECO:0000256" key="2">
    <source>
        <dbReference type="ARBA" id="ARBA00023242"/>
    </source>
</evidence>
<dbReference type="AlphaFoldDB" id="M8BF20"/>
<dbReference type="PANTHER" id="PTHR46094:SF1">
    <property type="entry name" value="INTEGRATOR COMPLEX SUBUNIT 9"/>
    <property type="match status" value="1"/>
</dbReference>
<dbReference type="ExpressionAtlas" id="M8BF20">
    <property type="expression patterns" value="baseline"/>
</dbReference>
<sequence length="309" mass="33132">MATEISGDALEERSRRPISLPGKQQQHSVEETFPSTTRCLRGGGGGYHSPASHLLELEGVRLLLDCPVDLSALTAFAPVPLGPDCGDAGDLIRAVPYYWSPAASAAAKAGGVDAVLVSSATGMLGLPFLTRLPSFANTKFPEDLKSRCPSKEDAPWSYLYYSKGKTIEIPNTREDFEVGLPTDVAFGLQPRQLDKAIAVARLRAKLHLSKGQYVLVAPKDQSDESNRQLLHWGAVDAGRLLSALQEKGIECAFPADDDDGPAGCERSILITSPGEALVKMAPEKTVIYCDDESTTRLIYDALSSVCNGI</sequence>
<dbReference type="InterPro" id="IPR036866">
    <property type="entry name" value="RibonucZ/Hydroxyglut_hydro"/>
</dbReference>
<protein>
    <submittedName>
        <fullName evidence="4">Uncharacterized protein</fullName>
    </submittedName>
</protein>
<name>M8BF20_AEGTA</name>
<evidence type="ECO:0000256" key="3">
    <source>
        <dbReference type="SAM" id="MobiDB-lite"/>
    </source>
</evidence>
<keyword evidence="2" id="KW-0539">Nucleus</keyword>
<dbReference type="EnsemblPlants" id="EMT05318">
    <property type="protein sequence ID" value="EMT05318"/>
    <property type="gene ID" value="F775_42451"/>
</dbReference>
<dbReference type="GO" id="GO:0034472">
    <property type="term" value="P:snRNA 3'-end processing"/>
    <property type="evidence" value="ECO:0007669"/>
    <property type="project" value="TreeGrafter"/>
</dbReference>
<dbReference type="SUPFAM" id="SSF56281">
    <property type="entry name" value="Metallo-hydrolase/oxidoreductase"/>
    <property type="match status" value="1"/>
</dbReference>
<reference evidence="4" key="1">
    <citation type="submission" date="2015-06" db="UniProtKB">
        <authorList>
            <consortium name="EnsemblPlants"/>
        </authorList>
    </citation>
    <scope>IDENTIFICATION</scope>
</reference>
<evidence type="ECO:0000256" key="1">
    <source>
        <dbReference type="ARBA" id="ARBA00004123"/>
    </source>
</evidence>
<dbReference type="InterPro" id="IPR027074">
    <property type="entry name" value="Integrator_9su"/>
</dbReference>
<accession>M8BF20</accession>
<feature type="region of interest" description="Disordered" evidence="3">
    <location>
        <begin position="1"/>
        <end position="35"/>
    </location>
</feature>
<proteinExistence type="predicted"/>